<accession>A0AA49GM91</accession>
<dbReference type="InterPro" id="IPR019734">
    <property type="entry name" value="TPR_rpt"/>
</dbReference>
<dbReference type="PANTHER" id="PTHR45588">
    <property type="entry name" value="TPR DOMAIN-CONTAINING PROTEIN"/>
    <property type="match status" value="1"/>
</dbReference>
<evidence type="ECO:0008006" key="2">
    <source>
        <dbReference type="Google" id="ProtNLM"/>
    </source>
</evidence>
<dbReference type="AlphaFoldDB" id="A0AA49GM91"/>
<name>A0AA49GM91_9BACT</name>
<evidence type="ECO:0000313" key="1">
    <source>
        <dbReference type="EMBL" id="WKN36887.1"/>
    </source>
</evidence>
<sequence length="591" mass="67167">MMKAIIRLLQSAPLRAILLLVVLIWWLSGCQSPSTSSQLQAPLFDNLGDYTLEVTTDSELAQRFFNQGLNLAYGFNHEEAARSFREAIRLDSTFAMAYWGAAHVLGTNYNAAMEDDLKAQAQRFTQQAVSHMHNASEWEQGLIKAFTFRYNYDKTNDQSVLDKNFANQMEKLHRRFPDSDDITVLYAESLMNLHPWDLYTKRGIAKPWTPKIVHLLESVMEHNPEHPGANHLYIHAVEASDHPERGLASADRLGELVPGAGHLVHMPSHIYIRTGHYHKGSEVNERATVVDSLYLAECQLQGMYPLALYPHNVHFLAATAALEGRGELSINAAFRTAMHTDTVMMREPGWETLQHFIMIPHYILVKFAQWDYILSLRQPDEELIYPLGVWHYARGMAFAGKNQLKKAQAELVAVKELAVKPEMKDITIWELNSVDQLLAIAWRVLEAEVNRKQGDRASAIALLREAVEIEDQLNYNEPPDWFFSVRHTLGAVLLEIGKFAEAEAIYKEDLFFIPENGWALNGLHRSLIAQHKIQEAAEVKKRFEKAWQYADIELISSEVKPLAYQHIGSNSPFGSYLAQAPNIVWCGLAKK</sequence>
<reference evidence="1" key="2">
    <citation type="journal article" date="2024" name="Antonie Van Leeuwenhoek">
        <title>Roseihalotalea indica gen. nov., sp. nov., a halophilic Bacteroidetes from mesopelagic Southwest Indian Ocean with higher carbohydrate metabolic potential.</title>
        <authorList>
            <person name="Chen B."/>
            <person name="Zhang M."/>
            <person name="Lin D."/>
            <person name="Ye J."/>
            <person name="Tang K."/>
        </authorList>
    </citation>
    <scope>NUCLEOTIDE SEQUENCE</scope>
    <source>
        <strain evidence="1">TK19036</strain>
    </source>
</reference>
<gene>
    <name evidence="1" type="ORF">K4G66_31465</name>
</gene>
<reference evidence="1" key="1">
    <citation type="journal article" date="2023" name="Comput. Struct. Biotechnol. J.">
        <title>Discovery of a novel marine Bacteroidetes with a rich repertoire of carbohydrate-active enzymes.</title>
        <authorList>
            <person name="Chen B."/>
            <person name="Liu G."/>
            <person name="Chen Q."/>
            <person name="Wang H."/>
            <person name="Liu L."/>
            <person name="Tang K."/>
        </authorList>
    </citation>
    <scope>NUCLEOTIDE SEQUENCE</scope>
    <source>
        <strain evidence="1">TK19036</strain>
    </source>
</reference>
<organism evidence="1">
    <name type="scientific">Roseihalotalea indica</name>
    <dbReference type="NCBI Taxonomy" id="2867963"/>
    <lineage>
        <taxon>Bacteria</taxon>
        <taxon>Pseudomonadati</taxon>
        <taxon>Bacteroidota</taxon>
        <taxon>Cytophagia</taxon>
        <taxon>Cytophagales</taxon>
        <taxon>Catalimonadaceae</taxon>
        <taxon>Roseihalotalea</taxon>
    </lineage>
</organism>
<dbReference type="InterPro" id="IPR011990">
    <property type="entry name" value="TPR-like_helical_dom_sf"/>
</dbReference>
<dbReference type="Gene3D" id="1.25.40.10">
    <property type="entry name" value="Tetratricopeptide repeat domain"/>
    <property type="match status" value="2"/>
</dbReference>
<dbReference type="PANTHER" id="PTHR45588:SF1">
    <property type="entry name" value="WW DOMAIN-CONTAINING PROTEIN"/>
    <property type="match status" value="1"/>
</dbReference>
<dbReference type="SMART" id="SM00028">
    <property type="entry name" value="TPR"/>
    <property type="match status" value="3"/>
</dbReference>
<dbReference type="SUPFAM" id="SSF48452">
    <property type="entry name" value="TPR-like"/>
    <property type="match status" value="2"/>
</dbReference>
<protein>
    <recommendedName>
        <fullName evidence="2">Tetratricopeptide repeat protein</fullName>
    </recommendedName>
</protein>
<proteinExistence type="predicted"/>
<dbReference type="PROSITE" id="PS51257">
    <property type="entry name" value="PROKAR_LIPOPROTEIN"/>
    <property type="match status" value="1"/>
</dbReference>
<dbReference type="EMBL" id="CP120682">
    <property type="protein sequence ID" value="WKN36887.1"/>
    <property type="molecule type" value="Genomic_DNA"/>
</dbReference>